<evidence type="ECO:0000259" key="22">
    <source>
        <dbReference type="PROSITE" id="PS51855"/>
    </source>
</evidence>
<keyword evidence="11" id="KW-0067">ATP-binding</keyword>
<evidence type="ECO:0000256" key="19">
    <source>
        <dbReference type="ARBA" id="ARBA00047359"/>
    </source>
</evidence>
<evidence type="ECO:0000256" key="18">
    <source>
        <dbReference type="ARBA" id="ARBA00044334"/>
    </source>
</evidence>
<keyword evidence="13" id="KW-0665">Pyrimidine biosynthesis</keyword>
<dbReference type="InterPro" id="IPR058047">
    <property type="entry name" value="CPSase_preATP-grasp"/>
</dbReference>
<reference evidence="23" key="1">
    <citation type="submission" date="2019-10" db="EMBL/GenBank/DDBJ databases">
        <title>Metagenomic sequencing of thiosulfate-disproportionating enrichment culture.</title>
        <authorList>
            <person name="Umezawa K."/>
            <person name="Kojima H."/>
            <person name="Fukui M."/>
        </authorList>
    </citation>
    <scope>NUCLEOTIDE SEQUENCE</scope>
    <source>
        <strain evidence="23">45J</strain>
    </source>
</reference>
<evidence type="ECO:0000256" key="3">
    <source>
        <dbReference type="ARBA" id="ARBA00009799"/>
    </source>
</evidence>
<dbReference type="EC" id="6.3.5.5" evidence="4"/>
<evidence type="ECO:0000313" key="23">
    <source>
        <dbReference type="EMBL" id="GER94744.1"/>
    </source>
</evidence>
<dbReference type="SUPFAM" id="SSF52440">
    <property type="entry name" value="PreATP-grasp domain"/>
    <property type="match status" value="2"/>
</dbReference>
<dbReference type="UniPathway" id="UPA00070">
    <property type="reaction ID" value="UER00115"/>
</dbReference>
<dbReference type="InterPro" id="IPR033937">
    <property type="entry name" value="MGS_CPS_CarB"/>
</dbReference>
<evidence type="ECO:0000256" key="5">
    <source>
        <dbReference type="ARBA" id="ARBA00022571"/>
    </source>
</evidence>
<keyword evidence="9" id="KW-0677">Repeat</keyword>
<dbReference type="Gene3D" id="3.30.470.20">
    <property type="entry name" value="ATP-grasp fold, B domain"/>
    <property type="match status" value="2"/>
</dbReference>
<dbReference type="NCBIfam" id="NF009455">
    <property type="entry name" value="PRK12815.1"/>
    <property type="match status" value="1"/>
</dbReference>
<evidence type="ECO:0000256" key="13">
    <source>
        <dbReference type="ARBA" id="ARBA00022975"/>
    </source>
</evidence>
<evidence type="ECO:0000256" key="20">
    <source>
        <dbReference type="ARBA" id="ARBA00074190"/>
    </source>
</evidence>
<dbReference type="PROSITE" id="PS00867">
    <property type="entry name" value="CPSASE_2"/>
    <property type="match status" value="2"/>
</dbReference>
<dbReference type="PROSITE" id="PS51257">
    <property type="entry name" value="PROKAR_LIPOPROTEIN"/>
    <property type="match status" value="1"/>
</dbReference>
<evidence type="ECO:0000256" key="12">
    <source>
        <dbReference type="ARBA" id="ARBA00022842"/>
    </source>
</evidence>
<feature type="domain" description="ATP-grasp" evidence="21">
    <location>
        <begin position="693"/>
        <end position="908"/>
    </location>
</feature>
<dbReference type="InterPro" id="IPR011607">
    <property type="entry name" value="MGS-like_dom"/>
</dbReference>
<keyword evidence="10" id="KW-0547">Nucleotide-binding</keyword>
<comment type="catalytic activity">
    <reaction evidence="19">
        <text>hydrogencarbonate + NH4(+) + 2 ATP = carbamoyl phosphate + 2 ADP + phosphate + 2 H(+)</text>
        <dbReference type="Rhea" id="RHEA:18029"/>
        <dbReference type="ChEBI" id="CHEBI:15378"/>
        <dbReference type="ChEBI" id="CHEBI:17544"/>
        <dbReference type="ChEBI" id="CHEBI:28938"/>
        <dbReference type="ChEBI" id="CHEBI:30616"/>
        <dbReference type="ChEBI" id="CHEBI:43474"/>
        <dbReference type="ChEBI" id="CHEBI:58228"/>
        <dbReference type="ChEBI" id="CHEBI:456216"/>
        <dbReference type="EC" id="6.3.4.16"/>
    </reaction>
</comment>
<dbReference type="Pfam" id="PF25596">
    <property type="entry name" value="CPSase_L_D1"/>
    <property type="match status" value="2"/>
</dbReference>
<dbReference type="Gene3D" id="3.40.50.20">
    <property type="match status" value="2"/>
</dbReference>
<dbReference type="InterPro" id="IPR011761">
    <property type="entry name" value="ATP-grasp"/>
</dbReference>
<keyword evidence="8" id="KW-0479">Metal-binding</keyword>
<dbReference type="FunFam" id="3.40.50.20:FF:000003">
    <property type="entry name" value="Carbamoyl-phosphate synthase large chain"/>
    <property type="match status" value="1"/>
</dbReference>
<dbReference type="InterPro" id="IPR006275">
    <property type="entry name" value="CPSase_lsu"/>
</dbReference>
<keyword evidence="12" id="KW-0460">Magnesium</keyword>
<keyword evidence="6" id="KW-0436">Ligase</keyword>
<dbReference type="GO" id="GO:0004087">
    <property type="term" value="F:carbamoyl-phosphate synthase (ammonia) activity"/>
    <property type="evidence" value="ECO:0007669"/>
    <property type="project" value="UniProtKB-EC"/>
</dbReference>
<evidence type="ECO:0000256" key="14">
    <source>
        <dbReference type="ARBA" id="ARBA00023211"/>
    </source>
</evidence>
<dbReference type="HAMAP" id="MF_01210_A">
    <property type="entry name" value="CPSase_L_chain_A"/>
    <property type="match status" value="1"/>
</dbReference>
<dbReference type="InterPro" id="IPR036914">
    <property type="entry name" value="MGS-like_dom_sf"/>
</dbReference>
<dbReference type="SUPFAM" id="SSF52335">
    <property type="entry name" value="Methylglyoxal synthase-like"/>
    <property type="match status" value="1"/>
</dbReference>
<dbReference type="PANTHER" id="PTHR11405">
    <property type="entry name" value="CARBAMOYLTRANSFERASE FAMILY MEMBER"/>
    <property type="match status" value="1"/>
</dbReference>
<evidence type="ECO:0000256" key="9">
    <source>
        <dbReference type="ARBA" id="ARBA00022737"/>
    </source>
</evidence>
<dbReference type="AlphaFoldDB" id="A0A5J4KZP9"/>
<evidence type="ECO:0000256" key="8">
    <source>
        <dbReference type="ARBA" id="ARBA00022723"/>
    </source>
</evidence>
<dbReference type="FunFam" id="3.30.1490.20:FF:000001">
    <property type="entry name" value="Carbamoyl-phosphate synthase large chain"/>
    <property type="match status" value="1"/>
</dbReference>
<evidence type="ECO:0000256" key="6">
    <source>
        <dbReference type="ARBA" id="ARBA00022598"/>
    </source>
</evidence>
<dbReference type="GO" id="GO:0004088">
    <property type="term" value="F:carbamoyl-phosphate synthase (glutamine-hydrolyzing) activity"/>
    <property type="evidence" value="ECO:0007669"/>
    <property type="project" value="UniProtKB-EC"/>
</dbReference>
<comment type="caution">
    <text evidence="23">The sequence shown here is derived from an EMBL/GenBank/DDBJ whole genome shotgun (WGS) entry which is preliminary data.</text>
</comment>
<dbReference type="GO" id="GO:0005737">
    <property type="term" value="C:cytoplasm"/>
    <property type="evidence" value="ECO:0007669"/>
    <property type="project" value="TreeGrafter"/>
</dbReference>
<evidence type="ECO:0000256" key="10">
    <source>
        <dbReference type="ARBA" id="ARBA00022741"/>
    </source>
</evidence>
<name>A0A5J4KZP9_9ZZZZ</name>
<dbReference type="Pfam" id="PF02786">
    <property type="entry name" value="CPSase_L_D2"/>
    <property type="match status" value="3"/>
</dbReference>
<dbReference type="PROSITE" id="PS50975">
    <property type="entry name" value="ATP_GRASP"/>
    <property type="match status" value="2"/>
</dbReference>
<dbReference type="PANTHER" id="PTHR11405:SF53">
    <property type="entry name" value="CARBAMOYL-PHOSPHATE SYNTHASE [AMMONIA], MITOCHONDRIAL"/>
    <property type="match status" value="1"/>
</dbReference>
<comment type="cofactor">
    <cofactor evidence="1">
        <name>Mn(2+)</name>
        <dbReference type="ChEBI" id="CHEBI:29035"/>
    </cofactor>
</comment>
<accession>A0A5J4KZP9</accession>
<dbReference type="SMART" id="SM01096">
    <property type="entry name" value="CPSase_L_D3"/>
    <property type="match status" value="1"/>
</dbReference>
<feature type="domain" description="MGS-like" evidence="22">
    <location>
        <begin position="975"/>
        <end position="1115"/>
    </location>
</feature>
<dbReference type="GO" id="GO:0006541">
    <property type="term" value="P:glutamine metabolic process"/>
    <property type="evidence" value="ECO:0007669"/>
    <property type="project" value="TreeGrafter"/>
</dbReference>
<dbReference type="GO" id="GO:0005524">
    <property type="term" value="F:ATP binding"/>
    <property type="evidence" value="ECO:0007669"/>
    <property type="project" value="UniProtKB-KW"/>
</dbReference>
<dbReference type="NCBIfam" id="NF003671">
    <property type="entry name" value="PRK05294.1"/>
    <property type="match status" value="1"/>
</dbReference>
<dbReference type="Gene3D" id="1.10.1030.10">
    <property type="entry name" value="Carbamoyl-phosphate synthetase, large subunit oligomerisation domain"/>
    <property type="match status" value="1"/>
</dbReference>
<evidence type="ECO:0000256" key="2">
    <source>
        <dbReference type="ARBA" id="ARBA00005077"/>
    </source>
</evidence>
<keyword evidence="5" id="KW-0055">Arginine biosynthesis</keyword>
<dbReference type="FunFam" id="1.10.1030.10:FF:000002">
    <property type="entry name" value="Carbamoyl-phosphate synthase large chain"/>
    <property type="match status" value="1"/>
</dbReference>
<keyword evidence="14" id="KW-0464">Manganese</keyword>
<dbReference type="Gene3D" id="3.40.50.1380">
    <property type="entry name" value="Methylglyoxal synthase-like domain"/>
    <property type="match status" value="1"/>
</dbReference>
<feature type="domain" description="ATP-grasp" evidence="21">
    <location>
        <begin position="133"/>
        <end position="328"/>
    </location>
</feature>
<protein>
    <recommendedName>
        <fullName evidence="20">Carbamoyl phosphate synthase arginine-specific large chain, chloroplastic</fullName>
        <ecNumber evidence="15">6.3.4.16</ecNumber>
        <ecNumber evidence="4">6.3.5.5</ecNumber>
    </recommendedName>
    <alternativeName>
        <fullName evidence="17">Ammonium-dependent carbamoyl phosphate synthetase</fullName>
    </alternativeName>
    <alternativeName>
        <fullName evidence="16">Arginine-specific carbamoyl phosphate synthetase, ammonia chain</fullName>
    </alternativeName>
    <alternativeName>
        <fullName evidence="18">Glutamine-dependent carbamoyl phosphate synthetase</fullName>
    </alternativeName>
</protein>
<dbReference type="CDD" id="cd01424">
    <property type="entry name" value="MGS_CPS_II"/>
    <property type="match status" value="1"/>
</dbReference>
<dbReference type="FunFam" id="3.40.50.20:FF:000001">
    <property type="entry name" value="Carbamoyl-phosphate synthase large chain"/>
    <property type="match status" value="1"/>
</dbReference>
<dbReference type="Pfam" id="PF02142">
    <property type="entry name" value="MGS"/>
    <property type="match status" value="1"/>
</dbReference>
<dbReference type="PROSITE" id="PS00866">
    <property type="entry name" value="CPSASE_1"/>
    <property type="match status" value="1"/>
</dbReference>
<comment type="similarity">
    <text evidence="3">Belongs to the CarB family.</text>
</comment>
<organism evidence="23">
    <name type="scientific">hot springs metagenome</name>
    <dbReference type="NCBI Taxonomy" id="433727"/>
    <lineage>
        <taxon>unclassified sequences</taxon>
        <taxon>metagenomes</taxon>
        <taxon>ecological metagenomes</taxon>
    </lineage>
</organism>
<dbReference type="PRINTS" id="PR00098">
    <property type="entry name" value="CPSASE"/>
</dbReference>
<evidence type="ECO:0000256" key="15">
    <source>
        <dbReference type="ARBA" id="ARBA00044063"/>
    </source>
</evidence>
<dbReference type="InterPro" id="IPR005483">
    <property type="entry name" value="CPSase_dom"/>
</dbReference>
<dbReference type="NCBIfam" id="TIGR01369">
    <property type="entry name" value="CPSaseII_lrg"/>
    <property type="match status" value="1"/>
</dbReference>
<dbReference type="HAMAP" id="MF_01210_B">
    <property type="entry name" value="CPSase_L_chain_B"/>
    <property type="match status" value="1"/>
</dbReference>
<dbReference type="SMART" id="SM00851">
    <property type="entry name" value="MGS"/>
    <property type="match status" value="1"/>
</dbReference>
<comment type="pathway">
    <text evidence="2">Amino-acid biosynthesis; L-arginine biosynthesis; carbamoyl phosphate from bicarbonate: step 1/1.</text>
</comment>
<dbReference type="GO" id="GO:0044205">
    <property type="term" value="P:'de novo' UMP biosynthetic process"/>
    <property type="evidence" value="ECO:0007669"/>
    <property type="project" value="UniProtKB-UniPathway"/>
</dbReference>
<evidence type="ECO:0000256" key="17">
    <source>
        <dbReference type="ARBA" id="ARBA00044318"/>
    </source>
</evidence>
<dbReference type="SUPFAM" id="SSF56059">
    <property type="entry name" value="Glutathione synthetase ATP-binding domain-like"/>
    <property type="match status" value="2"/>
</dbReference>
<dbReference type="EC" id="6.3.4.16" evidence="15"/>
<dbReference type="PROSITE" id="PS51855">
    <property type="entry name" value="MGS"/>
    <property type="match status" value="1"/>
</dbReference>
<evidence type="ECO:0000256" key="16">
    <source>
        <dbReference type="ARBA" id="ARBA00044249"/>
    </source>
</evidence>
<evidence type="ECO:0000256" key="1">
    <source>
        <dbReference type="ARBA" id="ARBA00001936"/>
    </source>
</evidence>
<dbReference type="InterPro" id="IPR016185">
    <property type="entry name" value="PreATP-grasp_dom_sf"/>
</dbReference>
<evidence type="ECO:0000256" key="7">
    <source>
        <dbReference type="ARBA" id="ARBA00022605"/>
    </source>
</evidence>
<sequence>MPKRTDIRKILLIGSGPIIIGQACEFDYSGTQACKALREEGYKIVLVNSNPATIMTDPEIADATYIEPLSSEILELIIKKERPDAILPTMGGQTALNLAVELSESGVLDRYSVELIGAKLPAIKKAEDRELFKEAMKKIGLDVPKSAAITNMGDGLDIIEHIGFPAILRPAFTLGGTGGGIAYNIEEYRELLEKGLKLSPVHQVLVEESALGWKEYELEVMRDRNDNVVIICSIENFDPMGVHTGDSITVAPAQTLTDKEYQRMRDAAIAVIREIGVNTGGSNIQFAINPKDGRMIVIEMNPRVSRSSALASKATGFPIAKIAAKLAVGYTLDEIRNDITKETPASFEPTIDYVVTKIPRFTFEKFPEADTTLTTQMKSVGEVMSIGRTFKESLQKALRSLEIGSSGFEDIETDINEIKSRLKTPNAERIWYVAQAMRQGMTVNEIYELTWIDPWFLNNIKQIVEMEEMLKSEGLRLKDKEVLSKAKEYGFSDKRIAELTGKTEADIRKLRIESGINPVYKLVDTCAAEFEAYTPYLYSTYEKPFYSVKVSKCQGVKDSDTVKVECESNPTDRKKVIILGSGPNRIGQGIEFDYCCVHAVFALKELGYETIMVNCNPETVSTDYDTADRLYFEPLTIEDVLNIVEKEKPEGIIVQFGGQTPLKLAVPLEGEGVKILGTSPDSIDRAEDRKRFKELLHKLDLKQPESGTAMSCEEAIAVADSIGYPVMVRPSYVLGGRAMEIVYNENSLTDYMKRAVKASPEHPILIDKYLEDAIEVDVDAISDGVDVIIGGVMEHIEEAGIHSGDSACSIPPYSLPPDVVAEIKRQTKALAKELNVIGLMNVQFAVKKAEGSRLKAESPKNPEIFLGKDAEDYEIYILEVNPRASRTIPYVSKATGVPLAKVAAKVMLGKTLKELGLSKEIEINHVAVKEAVFPFDRFPGVDVILGPEMKSTGEVMGIDKDFGLAYAKAQAASKNRIPTSGKIFISVKDKDKPQTFDIAKKLSEMGFQLIATRGTRQYLQDRGIDVELINKVMEGRPHVVDMIKNREVNFIINTVTGAQAQRDSLSIRRTALQHNIPYTTTISGAKAVLMAIEMLLKKELSIKSIQEYHKDSVKAEGLVNR</sequence>
<dbReference type="EMBL" id="BLAB01000001">
    <property type="protein sequence ID" value="GER94744.1"/>
    <property type="molecule type" value="Genomic_DNA"/>
</dbReference>
<keyword evidence="7" id="KW-0028">Amino-acid biosynthesis</keyword>
<evidence type="ECO:0000256" key="11">
    <source>
        <dbReference type="ARBA" id="ARBA00022840"/>
    </source>
</evidence>
<dbReference type="InterPro" id="IPR005480">
    <property type="entry name" value="CPSase_lsu_oligo"/>
</dbReference>
<dbReference type="FunFam" id="3.30.470.20:FF:000007">
    <property type="entry name" value="Carbamoyl-phosphate synthase large chain"/>
    <property type="match status" value="1"/>
</dbReference>
<proteinExistence type="inferred from homology"/>
<evidence type="ECO:0000259" key="21">
    <source>
        <dbReference type="PROSITE" id="PS50975"/>
    </source>
</evidence>
<dbReference type="InterPro" id="IPR036897">
    <property type="entry name" value="CarbamoylP_synth_lsu_oligo_sf"/>
</dbReference>
<dbReference type="InterPro" id="IPR005479">
    <property type="entry name" value="CPAse_ATP-bd"/>
</dbReference>
<gene>
    <name evidence="23" type="ORF">A45J_2508</name>
</gene>
<evidence type="ECO:0000256" key="4">
    <source>
        <dbReference type="ARBA" id="ARBA00012738"/>
    </source>
</evidence>
<dbReference type="GO" id="GO:0046872">
    <property type="term" value="F:metal ion binding"/>
    <property type="evidence" value="ECO:0007669"/>
    <property type="project" value="UniProtKB-KW"/>
</dbReference>
<dbReference type="GO" id="GO:0006526">
    <property type="term" value="P:L-arginine biosynthetic process"/>
    <property type="evidence" value="ECO:0007669"/>
    <property type="project" value="UniProtKB-KW"/>
</dbReference>
<dbReference type="Pfam" id="PF02787">
    <property type="entry name" value="CPSase_L_D3"/>
    <property type="match status" value="1"/>
</dbReference>
<dbReference type="SUPFAM" id="SSF48108">
    <property type="entry name" value="Carbamoyl phosphate synthetase, large subunit connection domain"/>
    <property type="match status" value="1"/>
</dbReference>
<dbReference type="FunFam" id="3.30.470.20:FF:000013">
    <property type="entry name" value="Carbamoyl-phosphate synthase large chain"/>
    <property type="match status" value="1"/>
</dbReference>